<dbReference type="RefSeq" id="WP_055341595.1">
    <property type="nucleotide sequence ID" value="NZ_CEKZ01000003.1"/>
</dbReference>
<dbReference type="EMBL" id="CEKZ01000003">
    <property type="protein sequence ID" value="CEQ03128.1"/>
    <property type="molecule type" value="Genomic_DNA"/>
</dbReference>
<dbReference type="Proteomes" id="UP000049127">
    <property type="component" value="Unassembled WGS sequence"/>
</dbReference>
<organism evidence="1 2">
    <name type="scientific">Paraclostridium sordellii</name>
    <name type="common">Clostridium sordellii</name>
    <dbReference type="NCBI Taxonomy" id="1505"/>
    <lineage>
        <taxon>Bacteria</taxon>
        <taxon>Bacillati</taxon>
        <taxon>Bacillota</taxon>
        <taxon>Clostridia</taxon>
        <taxon>Peptostreptococcales</taxon>
        <taxon>Peptostreptococcaceae</taxon>
        <taxon>Paraclostridium</taxon>
    </lineage>
</organism>
<proteinExistence type="predicted"/>
<dbReference type="OrthoDB" id="9957558at2"/>
<dbReference type="AlphaFoldDB" id="A0A0C7R1N2"/>
<sequence length="164" mass="19754">MKKLILIFFIAIIILNINIYGFCNDENINDKLNKFINNEIDSKYILSYLDCNYSNIEDRKMKKIILNKFILYNKKCINDYQKSFDDVYINNVKNIQIKQNLKSELNMLNDKTKYDEIQIHKFKFIDNKPELLNKVKQLYLSGYKIIIKDNKFKLKVNYKLLNNT</sequence>
<reference evidence="1 2" key="1">
    <citation type="submission" date="2015-01" db="EMBL/GenBank/DDBJ databases">
        <authorList>
            <person name="Aslett A.Martin."/>
            <person name="De Silva Nishadi"/>
        </authorList>
    </citation>
    <scope>NUCLEOTIDE SEQUENCE [LARGE SCALE GENOMIC DNA]</scope>
    <source>
        <strain evidence="1 2">R28058</strain>
    </source>
</reference>
<protein>
    <submittedName>
        <fullName evidence="1">Uncharacterized protein</fullName>
    </submittedName>
</protein>
<gene>
    <name evidence="1" type="ORF">R28058_08611</name>
</gene>
<name>A0A0C7R1N2_PARSO</name>
<accession>A0A0C7R1N2</accession>
<evidence type="ECO:0000313" key="2">
    <source>
        <dbReference type="Proteomes" id="UP000049127"/>
    </source>
</evidence>
<evidence type="ECO:0000313" key="1">
    <source>
        <dbReference type="EMBL" id="CEQ03128.1"/>
    </source>
</evidence>